<reference evidence="2" key="1">
    <citation type="submission" date="2018-09" db="EMBL/GenBank/DDBJ databases">
        <title>Complete Genome Sequencing of Sulfolobus sp. JCM 16834.</title>
        <authorList>
            <person name="Kato S."/>
            <person name="Itoh T."/>
            <person name="Ohkuma M."/>
        </authorList>
    </citation>
    <scope>NUCLEOTIDE SEQUENCE [LARGE SCALE GENOMIC DNA]</scope>
    <source>
        <strain evidence="2">IC-007</strain>
    </source>
</reference>
<accession>A0A510E4Z4</accession>
<evidence type="ECO:0000313" key="2">
    <source>
        <dbReference type="Proteomes" id="UP000325030"/>
    </source>
</evidence>
<gene>
    <name evidence="1" type="ORF">IC007_2128</name>
</gene>
<dbReference type="AlphaFoldDB" id="A0A510E4Z4"/>
<dbReference type="EMBL" id="AP018930">
    <property type="protein sequence ID" value="BBG27574.1"/>
    <property type="molecule type" value="Genomic_DNA"/>
</dbReference>
<proteinExistence type="predicted"/>
<organism evidence="1 2">
    <name type="scientific">Sulfuracidifex tepidarius</name>
    <dbReference type="NCBI Taxonomy" id="1294262"/>
    <lineage>
        <taxon>Archaea</taxon>
        <taxon>Thermoproteota</taxon>
        <taxon>Thermoprotei</taxon>
        <taxon>Sulfolobales</taxon>
        <taxon>Sulfolobaceae</taxon>
        <taxon>Sulfuracidifex</taxon>
    </lineage>
</organism>
<dbReference type="Proteomes" id="UP000325030">
    <property type="component" value="Chromosome"/>
</dbReference>
<sequence length="79" mass="8861">MLHIEEFSCYIYPNGGLRGQKTLVRVGMDSPLWQRVNATSIMYISTTVTDVARITETPLSKSLVYAPTAISSPIVWDNR</sequence>
<evidence type="ECO:0000313" key="1">
    <source>
        <dbReference type="EMBL" id="BBG27574.1"/>
    </source>
</evidence>
<name>A0A510E4Z4_9CREN</name>
<protein>
    <submittedName>
        <fullName evidence="1">Uncharacterized protein</fullName>
    </submittedName>
</protein>